<dbReference type="AlphaFoldDB" id="A0AAD8N9C7"/>
<gene>
    <name evidence="3" type="ORF">POM88_000046</name>
</gene>
<accession>A0AAD8N9C7</accession>
<dbReference type="PANTHER" id="PTHR32370">
    <property type="entry name" value="OS12G0117600 PROTEIN"/>
    <property type="match status" value="1"/>
</dbReference>
<sequence length="182" mass="20935">MARTSDFLCSLAAKFNGRLASRSSKIDKLLKENQIEHVPRLLGDIPADPKTFELVARFCYGYEIYITTENVIHVCYIADYFEMTESHNSNNLLVKAMTFFNKDVIPLWNSSVRGLKSTKNVLQQVLHLGLIDALLESVIKKVLADPYLLEKPIKCLTFKNVGEEDEDLYRPRLKHSFSKWHV</sequence>
<evidence type="ECO:0000313" key="4">
    <source>
        <dbReference type="Proteomes" id="UP001237642"/>
    </source>
</evidence>
<dbReference type="Proteomes" id="UP001237642">
    <property type="component" value="Unassembled WGS sequence"/>
</dbReference>
<dbReference type="EMBL" id="JAUIZM010000001">
    <property type="protein sequence ID" value="KAK1400441.1"/>
    <property type="molecule type" value="Genomic_DNA"/>
</dbReference>
<name>A0AAD8N9C7_9APIA</name>
<comment type="pathway">
    <text evidence="1">Protein modification; protein ubiquitination.</text>
</comment>
<comment type="caution">
    <text evidence="3">The sequence shown here is derived from an EMBL/GenBank/DDBJ whole genome shotgun (WGS) entry which is preliminary data.</text>
</comment>
<reference evidence="3" key="2">
    <citation type="submission" date="2023-05" db="EMBL/GenBank/DDBJ databases">
        <authorList>
            <person name="Schelkunov M.I."/>
        </authorList>
    </citation>
    <scope>NUCLEOTIDE SEQUENCE</scope>
    <source>
        <strain evidence="3">Hsosn_3</strain>
        <tissue evidence="3">Leaf</tissue>
    </source>
</reference>
<feature type="domain" description="BTB" evidence="2">
    <location>
        <begin position="19"/>
        <end position="87"/>
    </location>
</feature>
<dbReference type="Gene3D" id="3.30.710.10">
    <property type="entry name" value="Potassium Channel Kv1.1, Chain A"/>
    <property type="match status" value="1"/>
</dbReference>
<organism evidence="3 4">
    <name type="scientific">Heracleum sosnowskyi</name>
    <dbReference type="NCBI Taxonomy" id="360622"/>
    <lineage>
        <taxon>Eukaryota</taxon>
        <taxon>Viridiplantae</taxon>
        <taxon>Streptophyta</taxon>
        <taxon>Embryophyta</taxon>
        <taxon>Tracheophyta</taxon>
        <taxon>Spermatophyta</taxon>
        <taxon>Magnoliopsida</taxon>
        <taxon>eudicotyledons</taxon>
        <taxon>Gunneridae</taxon>
        <taxon>Pentapetalae</taxon>
        <taxon>asterids</taxon>
        <taxon>campanulids</taxon>
        <taxon>Apiales</taxon>
        <taxon>Apiaceae</taxon>
        <taxon>Apioideae</taxon>
        <taxon>apioid superclade</taxon>
        <taxon>Tordylieae</taxon>
        <taxon>Tordyliinae</taxon>
        <taxon>Heracleum</taxon>
    </lineage>
</organism>
<dbReference type="InterPro" id="IPR000210">
    <property type="entry name" value="BTB/POZ_dom"/>
</dbReference>
<evidence type="ECO:0000313" key="3">
    <source>
        <dbReference type="EMBL" id="KAK1400441.1"/>
    </source>
</evidence>
<protein>
    <recommendedName>
        <fullName evidence="2">BTB domain-containing protein</fullName>
    </recommendedName>
</protein>
<keyword evidence="4" id="KW-1185">Reference proteome</keyword>
<dbReference type="Pfam" id="PF00651">
    <property type="entry name" value="BTB"/>
    <property type="match status" value="1"/>
</dbReference>
<dbReference type="InterPro" id="IPR011333">
    <property type="entry name" value="SKP1/BTB/POZ_sf"/>
</dbReference>
<evidence type="ECO:0000259" key="2">
    <source>
        <dbReference type="Pfam" id="PF00651"/>
    </source>
</evidence>
<dbReference type="InterPro" id="IPR043454">
    <property type="entry name" value="NPH3/RPT2-like"/>
</dbReference>
<proteinExistence type="predicted"/>
<dbReference type="SUPFAM" id="SSF54695">
    <property type="entry name" value="POZ domain"/>
    <property type="match status" value="1"/>
</dbReference>
<reference evidence="3" key="1">
    <citation type="submission" date="2023-02" db="EMBL/GenBank/DDBJ databases">
        <title>Genome of toxic invasive species Heracleum sosnowskyi carries increased number of genes despite the absence of recent whole-genome duplications.</title>
        <authorList>
            <person name="Schelkunov M."/>
            <person name="Shtratnikova V."/>
            <person name="Makarenko M."/>
            <person name="Klepikova A."/>
            <person name="Omelchenko D."/>
            <person name="Novikova G."/>
            <person name="Obukhova E."/>
            <person name="Bogdanov V."/>
            <person name="Penin A."/>
            <person name="Logacheva M."/>
        </authorList>
    </citation>
    <scope>NUCLEOTIDE SEQUENCE</scope>
    <source>
        <strain evidence="3">Hsosn_3</strain>
        <tissue evidence="3">Leaf</tissue>
    </source>
</reference>
<evidence type="ECO:0000256" key="1">
    <source>
        <dbReference type="ARBA" id="ARBA00004906"/>
    </source>
</evidence>